<dbReference type="GO" id="GO:0016787">
    <property type="term" value="F:hydrolase activity"/>
    <property type="evidence" value="ECO:0007669"/>
    <property type="project" value="UniProtKB-KW"/>
</dbReference>
<reference evidence="4 5" key="1">
    <citation type="submission" date="2016-03" db="EMBL/GenBank/DDBJ databases">
        <title>Draft genome sequence of Flavobacterium fryxellicola DSM 16209.</title>
        <authorList>
            <person name="Shin S.-K."/>
            <person name="Yi H."/>
        </authorList>
    </citation>
    <scope>NUCLEOTIDE SEQUENCE [LARGE SCALE GENOMIC DNA]</scope>
    <source>
        <strain evidence="4 5">DSM 16209</strain>
    </source>
</reference>
<dbReference type="SUPFAM" id="SSF53474">
    <property type="entry name" value="alpha/beta-Hydrolases"/>
    <property type="match status" value="1"/>
</dbReference>
<keyword evidence="2" id="KW-0812">Transmembrane</keyword>
<feature type="domain" description="Alpha/beta hydrolase fold-3" evidence="3">
    <location>
        <begin position="114"/>
        <end position="318"/>
    </location>
</feature>
<keyword evidence="2" id="KW-1133">Transmembrane helix</keyword>
<evidence type="ECO:0000256" key="2">
    <source>
        <dbReference type="SAM" id="Phobius"/>
    </source>
</evidence>
<protein>
    <recommendedName>
        <fullName evidence="3">Alpha/beta hydrolase fold-3 domain-containing protein</fullName>
    </recommendedName>
</protein>
<evidence type="ECO:0000313" key="4">
    <source>
        <dbReference type="EMBL" id="OAB30370.1"/>
    </source>
</evidence>
<accession>A0A167ZEQ1</accession>
<dbReference type="Proteomes" id="UP000077164">
    <property type="component" value="Unassembled WGS sequence"/>
</dbReference>
<dbReference type="InterPro" id="IPR050300">
    <property type="entry name" value="GDXG_lipolytic_enzyme"/>
</dbReference>
<gene>
    <name evidence="4" type="ORF">FBFR_02295</name>
</gene>
<dbReference type="RefSeq" id="WP_066076473.1">
    <property type="nucleotide sequence ID" value="NZ_FRDK01000010.1"/>
</dbReference>
<dbReference type="InterPro" id="IPR013094">
    <property type="entry name" value="AB_hydrolase_3"/>
</dbReference>
<dbReference type="InterPro" id="IPR029058">
    <property type="entry name" value="AB_hydrolase_fold"/>
</dbReference>
<keyword evidence="1" id="KW-0378">Hydrolase</keyword>
<evidence type="ECO:0000256" key="1">
    <source>
        <dbReference type="ARBA" id="ARBA00022801"/>
    </source>
</evidence>
<organism evidence="4 5">
    <name type="scientific">Flavobacterium fryxellicola</name>
    <dbReference type="NCBI Taxonomy" id="249352"/>
    <lineage>
        <taxon>Bacteria</taxon>
        <taxon>Pseudomonadati</taxon>
        <taxon>Bacteroidota</taxon>
        <taxon>Flavobacteriia</taxon>
        <taxon>Flavobacteriales</taxon>
        <taxon>Flavobacteriaceae</taxon>
        <taxon>Flavobacterium</taxon>
    </lineage>
</organism>
<sequence>MDIEKIKMKIIKYILLIVLFAIIGIGGYVYYLTYTPQGRVKWGQALFLKLSASDNVSEIADRLKTMTVLERSHFIDQMPINLEGLSVDTLKITSDSLTTYIFKPKVFDKSSPVIIYYHGGAFVLPWTNLSISYATRLSKLYNAIVVAVDYRVAPEHPFPIPNNDCFATFLWTISNIEKWGGNPSNIIVAGESAGATFASLVAIKAKQENLTNIKYQILECPAGYSPFKTTAYQKFKIGYYLQEPEMQYAIESYLPNEADRTNPLAFPFYADSLSNLPPAYIIICEFDPLKDTGKEFAEKLKNAKVPTFLKEMKGMVHSIPGPFNEKDRENLYKEILIESKRYLKK</sequence>
<dbReference type="AlphaFoldDB" id="A0A167ZEQ1"/>
<dbReference type="PANTHER" id="PTHR48081">
    <property type="entry name" value="AB HYDROLASE SUPERFAMILY PROTEIN C4A8.06C"/>
    <property type="match status" value="1"/>
</dbReference>
<dbReference type="OrthoDB" id="9815425at2"/>
<keyword evidence="5" id="KW-1185">Reference proteome</keyword>
<comment type="caution">
    <text evidence="4">The sequence shown here is derived from an EMBL/GenBank/DDBJ whole genome shotgun (WGS) entry which is preliminary data.</text>
</comment>
<dbReference type="Pfam" id="PF07859">
    <property type="entry name" value="Abhydrolase_3"/>
    <property type="match status" value="1"/>
</dbReference>
<evidence type="ECO:0000313" key="5">
    <source>
        <dbReference type="Proteomes" id="UP000077164"/>
    </source>
</evidence>
<dbReference type="PANTHER" id="PTHR48081:SF8">
    <property type="entry name" value="ALPHA_BETA HYDROLASE FOLD-3 DOMAIN-CONTAINING PROTEIN-RELATED"/>
    <property type="match status" value="1"/>
</dbReference>
<feature type="transmembrane region" description="Helical" evidence="2">
    <location>
        <begin position="12"/>
        <end position="31"/>
    </location>
</feature>
<dbReference type="Gene3D" id="3.40.50.1820">
    <property type="entry name" value="alpha/beta hydrolase"/>
    <property type="match status" value="1"/>
</dbReference>
<dbReference type="STRING" id="249352.SAMN05444395_11032"/>
<keyword evidence="2" id="KW-0472">Membrane</keyword>
<dbReference type="EMBL" id="LVJE01000005">
    <property type="protein sequence ID" value="OAB30370.1"/>
    <property type="molecule type" value="Genomic_DNA"/>
</dbReference>
<name>A0A167ZEQ1_9FLAO</name>
<proteinExistence type="predicted"/>
<evidence type="ECO:0000259" key="3">
    <source>
        <dbReference type="Pfam" id="PF07859"/>
    </source>
</evidence>